<dbReference type="AlphaFoldDB" id="A0A1A9RQT1"/>
<gene>
    <name evidence="1" type="ORF">A7P89_07875</name>
</gene>
<accession>A0A1A9RQT1</accession>
<sequence>MSYQLPTYPNITAYLGQQSGDLFCELAIKLNIESDRSFILFEHIIESDHLSADSVRQLLDTYVRFVIDAIELQIPLYISRRRGLVLTVSLPSRHYLHHKAGLALFDQANSKELFSCLTNYLPIQTSPPT</sequence>
<comment type="caution">
    <text evidence="1">The sequence shown here is derived from an EMBL/GenBank/DDBJ whole genome shotgun (WGS) entry which is preliminary data.</text>
</comment>
<proteinExistence type="predicted"/>
<evidence type="ECO:0000313" key="1">
    <source>
        <dbReference type="EMBL" id="OAM21730.1"/>
    </source>
</evidence>
<dbReference type="Proteomes" id="UP000078103">
    <property type="component" value="Unassembled WGS sequence"/>
</dbReference>
<dbReference type="RefSeq" id="WP_064106056.1">
    <property type="nucleotide sequence ID" value="NZ_LXSH01000020.1"/>
</dbReference>
<name>A0A1A9RQT1_EIKCO</name>
<reference evidence="2" key="1">
    <citation type="submission" date="2016-05" db="EMBL/GenBank/DDBJ databases">
        <title>Draft genome of Corynebacterium afermentans subsp. afermentans LCDC 88199T.</title>
        <authorList>
            <person name="Bernier A.-M."/>
            <person name="Bernard K."/>
        </authorList>
    </citation>
    <scope>NUCLEOTIDE SEQUENCE [LARGE SCALE GENOMIC DNA]</scope>
    <source>
        <strain evidence="2">NML120819</strain>
    </source>
</reference>
<organism evidence="1 2">
    <name type="scientific">Eikenella corrodens</name>
    <dbReference type="NCBI Taxonomy" id="539"/>
    <lineage>
        <taxon>Bacteria</taxon>
        <taxon>Pseudomonadati</taxon>
        <taxon>Pseudomonadota</taxon>
        <taxon>Betaproteobacteria</taxon>
        <taxon>Neisseriales</taxon>
        <taxon>Neisseriaceae</taxon>
        <taxon>Eikenella</taxon>
    </lineage>
</organism>
<evidence type="ECO:0000313" key="2">
    <source>
        <dbReference type="Proteomes" id="UP000078103"/>
    </source>
</evidence>
<protein>
    <submittedName>
        <fullName evidence="1">Uncharacterized protein</fullName>
    </submittedName>
</protein>
<dbReference type="EMBL" id="LXSH01000020">
    <property type="protein sequence ID" value="OAM21730.1"/>
    <property type="molecule type" value="Genomic_DNA"/>
</dbReference>